<dbReference type="SMART" id="SM00858">
    <property type="entry name" value="SAF"/>
    <property type="match status" value="1"/>
</dbReference>
<evidence type="ECO:0000256" key="4">
    <source>
        <dbReference type="ARBA" id="ARBA00022729"/>
    </source>
</evidence>
<sequence length="234" mass="25417">MKIPLVKIFATALACCSLPLIASVPDTPSAIERLQTRLDALLSPQVEVNTDIVRTVELLATPQQLAALCENPELRLAGHDTRLTGKRTVIANCGKRNHYLPVRISAQGSWWVAAHDLAGGDIIQPGDIKRVTGNLEGQPLGLVFEANEIVGQRLTRGLALGKPLVQSQLRQQWRLRSGQTVDLVTTSAGLRIRSQGKAMNNAAVNDTLKVRLNNGRTINGKVNEDGQVTIFLQQ</sequence>
<dbReference type="NCBIfam" id="TIGR03170">
    <property type="entry name" value="flgA_cterm"/>
    <property type="match status" value="1"/>
</dbReference>
<dbReference type="AlphaFoldDB" id="A0A286BXT8"/>
<keyword evidence="10" id="KW-1185">Reference proteome</keyword>
<dbReference type="Gene3D" id="3.90.1210.10">
    <property type="entry name" value="Antifreeze-like/N-acetylneuraminic acid synthase C-terminal domain"/>
    <property type="match status" value="1"/>
</dbReference>
<keyword evidence="5 7" id="KW-0574">Periplasm</keyword>
<evidence type="ECO:0000256" key="6">
    <source>
        <dbReference type="ARBA" id="ARBA00025643"/>
    </source>
</evidence>
<dbReference type="RefSeq" id="WP_097096826.1">
    <property type="nucleotide sequence ID" value="NZ_OCMY01000001.1"/>
</dbReference>
<dbReference type="InterPro" id="IPR017585">
    <property type="entry name" value="SAF_FlgA"/>
</dbReference>
<dbReference type="InterPro" id="IPR039246">
    <property type="entry name" value="Flagellar_FlgA"/>
</dbReference>
<dbReference type="EMBL" id="OCMY01000001">
    <property type="protein sequence ID" value="SOD38966.1"/>
    <property type="molecule type" value="Genomic_DNA"/>
</dbReference>
<comment type="function">
    <text evidence="6 7">Involved in the assembly process of the P-ring formation. It may associate with FlgF on the rod constituting a structure essential for the P-ring assembly or may act as a modulator protein for the P-ring assembly.</text>
</comment>
<evidence type="ECO:0000256" key="3">
    <source>
        <dbReference type="ARBA" id="ARBA00014754"/>
    </source>
</evidence>
<comment type="similarity">
    <text evidence="2 7">Belongs to the FlgA family.</text>
</comment>
<dbReference type="GO" id="GO:0044780">
    <property type="term" value="P:bacterial-type flagellum assembly"/>
    <property type="evidence" value="ECO:0007669"/>
    <property type="project" value="InterPro"/>
</dbReference>
<dbReference type="GO" id="GO:0042597">
    <property type="term" value="C:periplasmic space"/>
    <property type="evidence" value="ECO:0007669"/>
    <property type="project" value="UniProtKB-SubCell"/>
</dbReference>
<feature type="chain" id="PRO_5011831452" description="Flagella basal body P-ring formation protein FlgA" evidence="7">
    <location>
        <begin position="23"/>
        <end position="234"/>
    </location>
</feature>
<dbReference type="PANTHER" id="PTHR36307:SF1">
    <property type="entry name" value="FLAGELLA BASAL BODY P-RING FORMATION PROTEIN FLGA"/>
    <property type="match status" value="1"/>
</dbReference>
<comment type="subcellular location">
    <subcellularLocation>
        <location evidence="1 7">Periplasm</location>
    </subcellularLocation>
</comment>
<dbReference type="PANTHER" id="PTHR36307">
    <property type="entry name" value="FLAGELLA BASAL BODY P-RING FORMATION PROTEIN FLGA"/>
    <property type="match status" value="1"/>
</dbReference>
<protein>
    <recommendedName>
        <fullName evidence="3 7">Flagella basal body P-ring formation protein FlgA</fullName>
    </recommendedName>
</protein>
<keyword evidence="7" id="KW-1005">Bacterial flagellum biogenesis</keyword>
<dbReference type="Proteomes" id="UP000219271">
    <property type="component" value="Unassembled WGS sequence"/>
</dbReference>
<gene>
    <name evidence="9" type="ORF">SAMN06273570_3403</name>
</gene>
<dbReference type="CDD" id="cd11614">
    <property type="entry name" value="SAF_CpaB_FlgA_like"/>
    <property type="match status" value="1"/>
</dbReference>
<keyword evidence="9" id="KW-0966">Cell projection</keyword>
<proteinExistence type="inferred from homology"/>
<feature type="domain" description="SAF" evidence="8">
    <location>
        <begin position="108"/>
        <end position="170"/>
    </location>
</feature>
<dbReference type="InterPro" id="IPR013974">
    <property type="entry name" value="SAF"/>
</dbReference>
<dbReference type="Gene3D" id="2.30.30.760">
    <property type="match status" value="1"/>
</dbReference>
<evidence type="ECO:0000256" key="7">
    <source>
        <dbReference type="RuleBase" id="RU362063"/>
    </source>
</evidence>
<evidence type="ECO:0000256" key="1">
    <source>
        <dbReference type="ARBA" id="ARBA00004418"/>
    </source>
</evidence>
<reference evidence="10" key="1">
    <citation type="submission" date="2017-09" db="EMBL/GenBank/DDBJ databases">
        <authorList>
            <person name="Varghese N."/>
            <person name="Submissions S."/>
        </authorList>
    </citation>
    <scope>NUCLEOTIDE SEQUENCE [LARGE SCALE GENOMIC DNA]</scope>
    <source>
        <strain evidence="10">JKS000234</strain>
    </source>
</reference>
<dbReference type="OrthoDB" id="7065435at2"/>
<evidence type="ECO:0000313" key="10">
    <source>
        <dbReference type="Proteomes" id="UP000219271"/>
    </source>
</evidence>
<keyword evidence="9" id="KW-0969">Cilium</keyword>
<evidence type="ECO:0000256" key="5">
    <source>
        <dbReference type="ARBA" id="ARBA00022764"/>
    </source>
</evidence>
<accession>A0A286BXT8</accession>
<evidence type="ECO:0000259" key="8">
    <source>
        <dbReference type="SMART" id="SM00858"/>
    </source>
</evidence>
<feature type="signal peptide" evidence="7">
    <location>
        <begin position="1"/>
        <end position="22"/>
    </location>
</feature>
<name>A0A286BXT8_9GAMM</name>
<keyword evidence="9" id="KW-0282">Flagellum</keyword>
<keyword evidence="4 7" id="KW-0732">Signal</keyword>
<organism evidence="9 10">
    <name type="scientific">Candidatus Pantoea floridensis</name>
    <dbReference type="NCBI Taxonomy" id="1938870"/>
    <lineage>
        <taxon>Bacteria</taxon>
        <taxon>Pseudomonadati</taxon>
        <taxon>Pseudomonadota</taxon>
        <taxon>Gammaproteobacteria</taxon>
        <taxon>Enterobacterales</taxon>
        <taxon>Erwiniaceae</taxon>
        <taxon>Pantoea</taxon>
    </lineage>
</organism>
<dbReference type="Pfam" id="PF13144">
    <property type="entry name" value="ChapFlgA"/>
    <property type="match status" value="1"/>
</dbReference>
<evidence type="ECO:0000256" key="2">
    <source>
        <dbReference type="ARBA" id="ARBA00010474"/>
    </source>
</evidence>
<evidence type="ECO:0000313" key="9">
    <source>
        <dbReference type="EMBL" id="SOD38966.1"/>
    </source>
</evidence>